<proteinExistence type="predicted"/>
<dbReference type="InterPro" id="IPR044910">
    <property type="entry name" value="TM_1086_SG_dom"/>
</dbReference>
<evidence type="ECO:0000259" key="2">
    <source>
        <dbReference type="Pfam" id="PF20999"/>
    </source>
</evidence>
<gene>
    <name evidence="3" type="ORF">AN619_26420</name>
</gene>
<evidence type="ECO:0000313" key="3">
    <source>
        <dbReference type="EMBL" id="KXG74127.1"/>
    </source>
</evidence>
<dbReference type="RefSeq" id="WP_068557666.1">
    <property type="nucleotide sequence ID" value="NZ_LOEE01000064.1"/>
</dbReference>
<dbReference type="OrthoDB" id="596789at2"/>
<evidence type="ECO:0000259" key="1">
    <source>
        <dbReference type="Pfam" id="PF14505"/>
    </source>
</evidence>
<comment type="caution">
    <text evidence="3">The sequence shown here is derived from an EMBL/GenBank/DDBJ whole genome shotgun (WGS) entry which is preliminary data.</text>
</comment>
<dbReference type="Pfam" id="PF14505">
    <property type="entry name" value="DUF4438"/>
    <property type="match status" value="1"/>
</dbReference>
<feature type="domain" description="DUF4438" evidence="2">
    <location>
        <begin position="161"/>
        <end position="284"/>
    </location>
</feature>
<keyword evidence="4" id="KW-1185">Reference proteome</keyword>
<accession>A0A140L0Q2</accession>
<dbReference type="Gene3D" id="2.102.30.10">
    <property type="entry name" value="tm1086 (SG structure) domain"/>
    <property type="match status" value="1"/>
</dbReference>
<dbReference type="InterPro" id="IPR048399">
    <property type="entry name" value="DUF4438_C"/>
</dbReference>
<dbReference type="Pfam" id="PF20999">
    <property type="entry name" value="DUF4438_C"/>
    <property type="match status" value="1"/>
</dbReference>
<dbReference type="PATRIC" id="fig|520762.4.peg.2916"/>
<organism evidence="3 4">
    <name type="scientific">Thermotalea metallivorans</name>
    <dbReference type="NCBI Taxonomy" id="520762"/>
    <lineage>
        <taxon>Bacteria</taxon>
        <taxon>Bacillati</taxon>
        <taxon>Bacillota</taxon>
        <taxon>Clostridia</taxon>
        <taxon>Peptostreptococcales</taxon>
        <taxon>Thermotaleaceae</taxon>
        <taxon>Thermotalea</taxon>
    </lineage>
</organism>
<dbReference type="AlphaFoldDB" id="A0A140L0Q2"/>
<dbReference type="Gene3D" id="4.10.1180.10">
    <property type="entry name" value="tm1086 domain"/>
    <property type="match status" value="1"/>
</dbReference>
<dbReference type="Proteomes" id="UP000070456">
    <property type="component" value="Unassembled WGS sequence"/>
</dbReference>
<dbReference type="Gene3D" id="2.40.10.170">
    <property type="match status" value="1"/>
</dbReference>
<protein>
    <recommendedName>
        <fullName evidence="5">DUF4438 domain-containing protein</fullName>
    </recommendedName>
</protein>
<reference evidence="3 4" key="1">
    <citation type="submission" date="2015-12" db="EMBL/GenBank/DDBJ databases">
        <title>Draft genome sequence of the thermoanaerobe Thermotalea metallivorans, an isolate from the runoff channel of the Great Artesian Basin, Australia.</title>
        <authorList>
            <person name="Patel B.K."/>
        </authorList>
    </citation>
    <scope>NUCLEOTIDE SEQUENCE [LARGE SCALE GENOMIC DNA]</scope>
    <source>
        <strain evidence="3 4">B2-1</strain>
    </source>
</reference>
<name>A0A140L0Q2_9FIRM</name>
<dbReference type="STRING" id="520762.AN619_26420"/>
<sequence>MVKTNRDKLIMQSIQGQIAHPTSIYPYRLKHDGTSHILPATGGITYNVQVGDPAIGWAGDHIEPGVSIKAKDEKANGALNLLACIGNEAKVVSGDAKGAKGFVTGIHGGIEHVMIYFKQEDLEKMSIDDQILIKAYGQGLAITDMPEIVLMNLDPDLLEKMNVKIAPDGYLEVPVVTEVPAYLMGSGLGAVTAAKGDYDIMTADPEANAKFGLDQLRFGDIVLLRDCDNTYGRGYLKGAVSIGVIIHSDCIKMGHGPGVTTIMSCKTTKIRGIKDPKANIARYMGVKG</sequence>
<evidence type="ECO:0008006" key="5">
    <source>
        <dbReference type="Google" id="ProtNLM"/>
    </source>
</evidence>
<feature type="domain" description="DUF4438" evidence="1">
    <location>
        <begin position="27"/>
        <end position="159"/>
    </location>
</feature>
<dbReference type="InterPro" id="IPR029433">
    <property type="entry name" value="DUF4438_N"/>
</dbReference>
<dbReference type="EMBL" id="LOEE01000064">
    <property type="protein sequence ID" value="KXG74127.1"/>
    <property type="molecule type" value="Genomic_DNA"/>
</dbReference>
<evidence type="ECO:0000313" key="4">
    <source>
        <dbReference type="Proteomes" id="UP000070456"/>
    </source>
</evidence>
<dbReference type="InterPro" id="IPR044909">
    <property type="entry name" value="TM_1086_sf"/>
</dbReference>